<dbReference type="PROSITE" id="PS51785">
    <property type="entry name" value="EXOI_C"/>
    <property type="match status" value="1"/>
</dbReference>
<feature type="domain" description="ExoI C-terminal" evidence="4">
    <location>
        <begin position="333"/>
        <end position="459"/>
    </location>
</feature>
<evidence type="ECO:0000256" key="1">
    <source>
        <dbReference type="PIRSR" id="PIRSR000977-1"/>
    </source>
</evidence>
<dbReference type="PIRSF" id="PIRSF000977">
    <property type="entry name" value="Exodeoxyribonuclease_I"/>
    <property type="match status" value="1"/>
</dbReference>
<dbReference type="SMART" id="SM00479">
    <property type="entry name" value="EXOIII"/>
    <property type="match status" value="1"/>
</dbReference>
<dbReference type="Proteomes" id="UP000272908">
    <property type="component" value="Unassembled WGS sequence"/>
</dbReference>
<organism evidence="5 6">
    <name type="scientific">Roseinatronobacter ekhonensis</name>
    <dbReference type="NCBI Taxonomy" id="254356"/>
    <lineage>
        <taxon>Bacteria</taxon>
        <taxon>Pseudomonadati</taxon>
        <taxon>Pseudomonadota</taxon>
        <taxon>Alphaproteobacteria</taxon>
        <taxon>Rhodobacterales</taxon>
        <taxon>Paracoccaceae</taxon>
        <taxon>Roseinatronobacter</taxon>
    </lineage>
</organism>
<dbReference type="InterPro" id="IPR034747">
    <property type="entry name" value="EXOI_SH3"/>
</dbReference>
<protein>
    <submittedName>
        <fullName evidence="5">Exodeoxyribonuclease I</fullName>
        <ecNumber evidence="5">3.1.11.1</ecNumber>
    </submittedName>
</protein>
<dbReference type="GO" id="GO:0005829">
    <property type="term" value="C:cytosol"/>
    <property type="evidence" value="ECO:0007669"/>
    <property type="project" value="TreeGrafter"/>
</dbReference>
<dbReference type="InterPro" id="IPR012337">
    <property type="entry name" value="RNaseH-like_sf"/>
</dbReference>
<dbReference type="Pfam" id="PF26016">
    <property type="entry name" value="ExoI_C"/>
    <property type="match status" value="1"/>
</dbReference>
<feature type="binding site" evidence="2">
    <location>
        <position position="179"/>
    </location>
    <ligand>
        <name>Mg(2+)</name>
        <dbReference type="ChEBI" id="CHEBI:18420"/>
        <label>2</label>
    </ligand>
</feature>
<dbReference type="PANTHER" id="PTHR30231">
    <property type="entry name" value="DNA POLYMERASE III SUBUNIT EPSILON"/>
    <property type="match status" value="1"/>
</dbReference>
<dbReference type="Gene3D" id="3.30.420.10">
    <property type="entry name" value="Ribonuclease H-like superfamily/Ribonuclease H"/>
    <property type="match status" value="1"/>
</dbReference>
<feature type="binding site" evidence="1">
    <location>
        <position position="9"/>
    </location>
    <ligand>
        <name>substrate</name>
    </ligand>
</feature>
<evidence type="ECO:0000313" key="6">
    <source>
        <dbReference type="Proteomes" id="UP000272908"/>
    </source>
</evidence>
<keyword evidence="6" id="KW-1185">Reference proteome</keyword>
<dbReference type="Gene3D" id="1.20.1280.70">
    <property type="entry name" value="Exonuclease ExoI, domain 3"/>
    <property type="match status" value="1"/>
</dbReference>
<name>A0A3B0MAQ7_9RHOB</name>
<dbReference type="EMBL" id="UIHC01000032">
    <property type="protein sequence ID" value="SUZ32951.1"/>
    <property type="molecule type" value="Genomic_DNA"/>
</dbReference>
<dbReference type="InterPro" id="IPR058561">
    <property type="entry name" value="Exonuc_1_C"/>
</dbReference>
<dbReference type="GO" id="GO:0008310">
    <property type="term" value="F:single-stranded DNA 3'-5' DNA exonuclease activity"/>
    <property type="evidence" value="ECO:0007669"/>
    <property type="project" value="UniProtKB-EC"/>
</dbReference>
<dbReference type="InterPro" id="IPR013520">
    <property type="entry name" value="Ribonucl_H"/>
</dbReference>
<gene>
    <name evidence="5" type="primary">sbcB</name>
    <name evidence="5" type="ORF">ROE7235_02717</name>
</gene>
<dbReference type="GO" id="GO:0046872">
    <property type="term" value="F:metal ion binding"/>
    <property type="evidence" value="ECO:0007669"/>
    <property type="project" value="UniProtKB-KW"/>
</dbReference>
<evidence type="ECO:0000259" key="3">
    <source>
        <dbReference type="PROSITE" id="PS51784"/>
    </source>
</evidence>
<dbReference type="EC" id="3.1.11.1" evidence="5"/>
<sequence>MTFAFYDLETTGLSPAFDQPLQFAAILTDDEFREIERVNLRCRIAPHIIPSPWALTVTGVCPAQLLDPDLPTLFEFTQSIGTLINRWSPTIWTGFNSIRFDEEMLRQAFYQNLQPDIFATQFNGNTRFDVLTALYAVWHSQPDLFRWPVDENGRVQFKLDRVAPLNGFAGHNAHDALGDVEATIHIAGQIAQRAPALWAELLSNREKAHVKTRLEAFQPMALIERFGGSPPRATIGCFCCYSESNPNQAAFFDLDSADPADLIAADDAALFAAVDAVPKIIRSVSINKLPALLCVGAPSAAQVQRAQVIAKAPEFRARVARALSARFPEDAVTSAPPVEKQIFGGFYSHADRALLAEFQGVDWRRRQEIISMLSDARLRQLGRRLLAFHSPELLSSEERAQYTAWLRDRWSAPVAPETEWMTTRGAQNELDELQLEEALDQAMIREVEAYLRQFDLPAG</sequence>
<evidence type="ECO:0000256" key="2">
    <source>
        <dbReference type="PIRSR" id="PIRSR000977-2"/>
    </source>
</evidence>
<evidence type="ECO:0000313" key="5">
    <source>
        <dbReference type="EMBL" id="SUZ32951.1"/>
    </source>
</evidence>
<dbReference type="PROSITE" id="PS51784">
    <property type="entry name" value="EXOI_SH3"/>
    <property type="match status" value="1"/>
</dbReference>
<keyword evidence="2" id="KW-0460">Magnesium</keyword>
<dbReference type="OrthoDB" id="9763470at2"/>
<dbReference type="PANTHER" id="PTHR30231:SF41">
    <property type="entry name" value="DNA POLYMERASE III SUBUNIT EPSILON"/>
    <property type="match status" value="1"/>
</dbReference>
<feature type="domain" description="ExoI SH3-like" evidence="3">
    <location>
        <begin position="195"/>
        <end position="340"/>
    </location>
</feature>
<feature type="binding site" evidence="2">
    <location>
        <position position="7"/>
    </location>
    <ligand>
        <name>Mg(2+)</name>
        <dbReference type="ChEBI" id="CHEBI:18420"/>
        <label>1</label>
    </ligand>
</feature>
<dbReference type="InterPro" id="IPR036397">
    <property type="entry name" value="RNaseH_sf"/>
</dbReference>
<keyword evidence="5" id="KW-0378">Hydrolase</keyword>
<dbReference type="AlphaFoldDB" id="A0A3B0MAQ7"/>
<dbReference type="RefSeq" id="WP_121096036.1">
    <property type="nucleotide sequence ID" value="NZ_UIHC01000032.1"/>
</dbReference>
<dbReference type="GO" id="GO:0045004">
    <property type="term" value="P:DNA replication proofreading"/>
    <property type="evidence" value="ECO:0007669"/>
    <property type="project" value="TreeGrafter"/>
</dbReference>
<dbReference type="InterPro" id="IPR023607">
    <property type="entry name" value="Exodeoxyribonuclease_I"/>
</dbReference>
<evidence type="ECO:0000259" key="4">
    <source>
        <dbReference type="PROSITE" id="PS51785"/>
    </source>
</evidence>
<proteinExistence type="predicted"/>
<dbReference type="GO" id="GO:0003677">
    <property type="term" value="F:DNA binding"/>
    <property type="evidence" value="ECO:0007669"/>
    <property type="project" value="UniProtKB-KW"/>
</dbReference>
<reference evidence="6" key="1">
    <citation type="submission" date="2018-08" db="EMBL/GenBank/DDBJ databases">
        <authorList>
            <person name="Rodrigo-Torres L."/>
            <person name="Arahal R. D."/>
            <person name="Lucena T."/>
        </authorList>
    </citation>
    <scope>NUCLEOTIDE SEQUENCE [LARGE SCALE GENOMIC DNA]</scope>
    <source>
        <strain evidence="6">CECT 7235</strain>
    </source>
</reference>
<keyword evidence="2" id="KW-0479">Metal-binding</keyword>
<feature type="binding site" evidence="2">
    <location>
        <position position="9"/>
    </location>
    <ligand>
        <name>Mg(2+)</name>
        <dbReference type="ChEBI" id="CHEBI:18420"/>
        <label>2</label>
    </ligand>
</feature>
<dbReference type="Pfam" id="PF00929">
    <property type="entry name" value="RNase_T"/>
    <property type="match status" value="1"/>
</dbReference>
<comment type="cofactor">
    <cofactor evidence="2">
        <name>Mg(2+)</name>
        <dbReference type="ChEBI" id="CHEBI:18420"/>
    </cofactor>
    <text evidence="2">Binds 2 Mg(2+) ions per monomer.</text>
</comment>
<accession>A0A3B0MAQ7</accession>
<feature type="binding site" evidence="1">
    <location>
        <position position="158"/>
    </location>
    <ligand>
        <name>substrate</name>
    </ligand>
</feature>
<dbReference type="SUPFAM" id="SSF53098">
    <property type="entry name" value="Ribonuclease H-like"/>
    <property type="match status" value="1"/>
</dbReference>